<reference evidence="1" key="1">
    <citation type="journal article" date="2014" name="Front. Microbiol.">
        <title>High frequency of phylogenetically diverse reductive dehalogenase-homologous genes in deep subseafloor sedimentary metagenomes.</title>
        <authorList>
            <person name="Kawai M."/>
            <person name="Futagami T."/>
            <person name="Toyoda A."/>
            <person name="Takaki Y."/>
            <person name="Nishi S."/>
            <person name="Hori S."/>
            <person name="Arai W."/>
            <person name="Tsubouchi T."/>
            <person name="Morono Y."/>
            <person name="Uchiyama I."/>
            <person name="Ito T."/>
            <person name="Fujiyama A."/>
            <person name="Inagaki F."/>
            <person name="Takami H."/>
        </authorList>
    </citation>
    <scope>NUCLEOTIDE SEQUENCE</scope>
    <source>
        <strain evidence="1">Expedition CK06-06</strain>
    </source>
</reference>
<accession>X1KSI4</accession>
<sequence>EVVDIYNSKEITGIICVIETDNIKGFACALTLLDIPPDQPYYKEIIDYQKKRIKKLRKQNKLRWN</sequence>
<feature type="non-terminal residue" evidence="1">
    <location>
        <position position="1"/>
    </location>
</feature>
<evidence type="ECO:0000313" key="1">
    <source>
        <dbReference type="EMBL" id="GAI10027.1"/>
    </source>
</evidence>
<dbReference type="EMBL" id="BARV01010258">
    <property type="protein sequence ID" value="GAI10027.1"/>
    <property type="molecule type" value="Genomic_DNA"/>
</dbReference>
<gene>
    <name evidence="1" type="ORF">S06H3_19925</name>
</gene>
<proteinExistence type="predicted"/>
<name>X1KSI4_9ZZZZ</name>
<protein>
    <submittedName>
        <fullName evidence="1">Uncharacterized protein</fullName>
    </submittedName>
</protein>
<comment type="caution">
    <text evidence="1">The sequence shown here is derived from an EMBL/GenBank/DDBJ whole genome shotgun (WGS) entry which is preliminary data.</text>
</comment>
<organism evidence="1">
    <name type="scientific">marine sediment metagenome</name>
    <dbReference type="NCBI Taxonomy" id="412755"/>
    <lineage>
        <taxon>unclassified sequences</taxon>
        <taxon>metagenomes</taxon>
        <taxon>ecological metagenomes</taxon>
    </lineage>
</organism>
<dbReference type="AlphaFoldDB" id="X1KSI4"/>